<comment type="caution">
    <text evidence="2">The sequence shown here is derived from an EMBL/GenBank/DDBJ whole genome shotgun (WGS) entry which is preliminary data.</text>
</comment>
<evidence type="ECO:0000313" key="3">
    <source>
        <dbReference type="Proteomes" id="UP001166674"/>
    </source>
</evidence>
<evidence type="ECO:0000313" key="2">
    <source>
        <dbReference type="EMBL" id="MBZ3871347.1"/>
    </source>
</evidence>
<proteinExistence type="predicted"/>
<feature type="region of interest" description="Disordered" evidence="1">
    <location>
        <begin position="59"/>
        <end position="80"/>
    </location>
</feature>
<gene>
    <name evidence="2" type="ORF">SUZIE_112475</name>
</gene>
<keyword evidence="3" id="KW-1185">Reference proteome</keyword>
<dbReference type="EMBL" id="JAATJV010164900">
    <property type="protein sequence ID" value="MBZ3871347.1"/>
    <property type="molecule type" value="Genomic_DNA"/>
</dbReference>
<reference evidence="2" key="1">
    <citation type="submission" date="2020-03" db="EMBL/GenBank/DDBJ databases">
        <title>Studies in the Genomics of Life Span.</title>
        <authorList>
            <person name="Glass D."/>
        </authorList>
    </citation>
    <scope>NUCLEOTIDE SEQUENCE</scope>
    <source>
        <strain evidence="2">SUZIE</strain>
        <tissue evidence="2">Muscle</tissue>
    </source>
</reference>
<protein>
    <submittedName>
        <fullName evidence="2">Integral membrane protein GPR137C</fullName>
    </submittedName>
</protein>
<sequence>MEQSSNRRSLDPWGGGGRRREGWVQELQLLCKRLQVLSRRFQGLEAGVCEGPLMRVSGPGPAATVAPTASRKPSTLGASGRGGVIASASGAGVPGSVQLALSVLHALL</sequence>
<name>A0AA41MGJ8_SCICA</name>
<accession>A0AA41MGJ8</accession>
<evidence type="ECO:0000256" key="1">
    <source>
        <dbReference type="SAM" id="MobiDB-lite"/>
    </source>
</evidence>
<feature type="compositionally biased region" description="Low complexity" evidence="1">
    <location>
        <begin position="59"/>
        <end position="70"/>
    </location>
</feature>
<dbReference type="Proteomes" id="UP001166674">
    <property type="component" value="Unassembled WGS sequence"/>
</dbReference>
<organism evidence="2 3">
    <name type="scientific">Sciurus carolinensis</name>
    <name type="common">Eastern gray squirrel</name>
    <dbReference type="NCBI Taxonomy" id="30640"/>
    <lineage>
        <taxon>Eukaryota</taxon>
        <taxon>Metazoa</taxon>
        <taxon>Chordata</taxon>
        <taxon>Craniata</taxon>
        <taxon>Vertebrata</taxon>
        <taxon>Euteleostomi</taxon>
        <taxon>Mammalia</taxon>
        <taxon>Eutheria</taxon>
        <taxon>Euarchontoglires</taxon>
        <taxon>Glires</taxon>
        <taxon>Rodentia</taxon>
        <taxon>Sciuromorpha</taxon>
        <taxon>Sciuridae</taxon>
        <taxon>Sciurinae</taxon>
        <taxon>Sciurini</taxon>
        <taxon>Sciurus</taxon>
    </lineage>
</organism>
<dbReference type="AlphaFoldDB" id="A0AA41MGJ8"/>